<dbReference type="InParanoid" id="A0A5C3PE96"/>
<dbReference type="AlphaFoldDB" id="A0A5C3PE96"/>
<evidence type="ECO:0000313" key="1">
    <source>
        <dbReference type="EMBL" id="TFK88075.1"/>
    </source>
</evidence>
<reference evidence="1 2" key="1">
    <citation type="journal article" date="2019" name="Nat. Ecol. Evol.">
        <title>Megaphylogeny resolves global patterns of mushroom evolution.</title>
        <authorList>
            <person name="Varga T."/>
            <person name="Krizsan K."/>
            <person name="Foldi C."/>
            <person name="Dima B."/>
            <person name="Sanchez-Garcia M."/>
            <person name="Sanchez-Ramirez S."/>
            <person name="Szollosi G.J."/>
            <person name="Szarkandi J.G."/>
            <person name="Papp V."/>
            <person name="Albert L."/>
            <person name="Andreopoulos W."/>
            <person name="Angelini C."/>
            <person name="Antonin V."/>
            <person name="Barry K.W."/>
            <person name="Bougher N.L."/>
            <person name="Buchanan P."/>
            <person name="Buyck B."/>
            <person name="Bense V."/>
            <person name="Catcheside P."/>
            <person name="Chovatia M."/>
            <person name="Cooper J."/>
            <person name="Damon W."/>
            <person name="Desjardin D."/>
            <person name="Finy P."/>
            <person name="Geml J."/>
            <person name="Haridas S."/>
            <person name="Hughes K."/>
            <person name="Justo A."/>
            <person name="Karasinski D."/>
            <person name="Kautmanova I."/>
            <person name="Kiss B."/>
            <person name="Kocsube S."/>
            <person name="Kotiranta H."/>
            <person name="LaButti K.M."/>
            <person name="Lechner B.E."/>
            <person name="Liimatainen K."/>
            <person name="Lipzen A."/>
            <person name="Lukacs Z."/>
            <person name="Mihaltcheva S."/>
            <person name="Morgado L.N."/>
            <person name="Niskanen T."/>
            <person name="Noordeloos M.E."/>
            <person name="Ohm R.A."/>
            <person name="Ortiz-Santana B."/>
            <person name="Ovrebo C."/>
            <person name="Racz N."/>
            <person name="Riley R."/>
            <person name="Savchenko A."/>
            <person name="Shiryaev A."/>
            <person name="Soop K."/>
            <person name="Spirin V."/>
            <person name="Szebenyi C."/>
            <person name="Tomsovsky M."/>
            <person name="Tulloss R.E."/>
            <person name="Uehling J."/>
            <person name="Grigoriev I.V."/>
            <person name="Vagvolgyi C."/>
            <person name="Papp T."/>
            <person name="Martin F.M."/>
            <person name="Miettinen O."/>
            <person name="Hibbett D.S."/>
            <person name="Nagy L.G."/>
        </authorList>
    </citation>
    <scope>NUCLEOTIDE SEQUENCE [LARGE SCALE GENOMIC DNA]</scope>
    <source>
        <strain evidence="1 2">HHB13444</strain>
    </source>
</reference>
<dbReference type="Proteomes" id="UP000308197">
    <property type="component" value="Unassembled WGS sequence"/>
</dbReference>
<protein>
    <submittedName>
        <fullName evidence="1">Uncharacterized protein</fullName>
    </submittedName>
</protein>
<proteinExistence type="predicted"/>
<evidence type="ECO:0000313" key="2">
    <source>
        <dbReference type="Proteomes" id="UP000308197"/>
    </source>
</evidence>
<keyword evidence="2" id="KW-1185">Reference proteome</keyword>
<organism evidence="1 2">
    <name type="scientific">Polyporus arcularius HHB13444</name>
    <dbReference type="NCBI Taxonomy" id="1314778"/>
    <lineage>
        <taxon>Eukaryota</taxon>
        <taxon>Fungi</taxon>
        <taxon>Dikarya</taxon>
        <taxon>Basidiomycota</taxon>
        <taxon>Agaricomycotina</taxon>
        <taxon>Agaricomycetes</taxon>
        <taxon>Polyporales</taxon>
        <taxon>Polyporaceae</taxon>
        <taxon>Polyporus</taxon>
    </lineage>
</organism>
<dbReference type="EMBL" id="ML211127">
    <property type="protein sequence ID" value="TFK88075.1"/>
    <property type="molecule type" value="Genomic_DNA"/>
</dbReference>
<dbReference type="STRING" id="1314778.A0A5C3PE96"/>
<sequence length="55" mass="6119">MNRGPIILTIDEAEYLLDQLPPPSADDDELVKKLRHRLQDLLTELRSGAEGTSSS</sequence>
<name>A0A5C3PE96_9APHY</name>
<gene>
    <name evidence="1" type="ORF">K466DRAFT_87825</name>
</gene>
<accession>A0A5C3PE96</accession>